<dbReference type="KEGG" id="dov:DSCO28_01960"/>
<protein>
    <recommendedName>
        <fullName evidence="3">DUF4304 domain-containing protein</fullName>
    </recommendedName>
</protein>
<evidence type="ECO:0000313" key="1">
    <source>
        <dbReference type="EMBL" id="BBO79630.1"/>
    </source>
</evidence>
<accession>A0A5K7ZMD9</accession>
<evidence type="ECO:0000313" key="2">
    <source>
        <dbReference type="Proteomes" id="UP000425960"/>
    </source>
</evidence>
<name>A0A5K7ZMD9_9BACT</name>
<gene>
    <name evidence="1" type="ORF">DSCO28_01960</name>
</gene>
<proteinExistence type="predicted"/>
<evidence type="ECO:0008006" key="3">
    <source>
        <dbReference type="Google" id="ProtNLM"/>
    </source>
</evidence>
<sequence length="148" mass="17150">MNEQALQHFRSVCRREFQFLIDEFGFALAPLPKGKYVNQFQFRLSNGAITLVVEGISYGMDAMVSLEDKHDRSVGVRCLVPGWEPFAKRKKKKKKNILNQDQQISRSAVLLKDHGTDILNGDLERFNKIGDRINHIMQRFKEQRATNQ</sequence>
<dbReference type="RefSeq" id="WP_155320773.1">
    <property type="nucleotide sequence ID" value="NZ_AP021876.1"/>
</dbReference>
<dbReference type="EMBL" id="AP021876">
    <property type="protein sequence ID" value="BBO79630.1"/>
    <property type="molecule type" value="Genomic_DNA"/>
</dbReference>
<dbReference type="AlphaFoldDB" id="A0A5K7ZMD9"/>
<organism evidence="1 2">
    <name type="scientific">Desulfosarcina ovata subsp. sediminis</name>
    <dbReference type="NCBI Taxonomy" id="885957"/>
    <lineage>
        <taxon>Bacteria</taxon>
        <taxon>Pseudomonadati</taxon>
        <taxon>Thermodesulfobacteriota</taxon>
        <taxon>Desulfobacteria</taxon>
        <taxon>Desulfobacterales</taxon>
        <taxon>Desulfosarcinaceae</taxon>
        <taxon>Desulfosarcina</taxon>
    </lineage>
</organism>
<dbReference type="Proteomes" id="UP000425960">
    <property type="component" value="Chromosome"/>
</dbReference>
<reference evidence="1 2" key="1">
    <citation type="submission" date="2019-11" db="EMBL/GenBank/DDBJ databases">
        <title>Comparative genomics of hydrocarbon-degrading Desulfosarcina strains.</title>
        <authorList>
            <person name="Watanabe M."/>
            <person name="Kojima H."/>
            <person name="Fukui M."/>
        </authorList>
    </citation>
    <scope>NUCLEOTIDE SEQUENCE [LARGE SCALE GENOMIC DNA]</scope>
    <source>
        <strain evidence="1 2">28bB2T</strain>
    </source>
</reference>